<name>A0A0J1IMJ2_NIACI</name>
<dbReference type="InterPro" id="IPR003709">
    <property type="entry name" value="VanY-like_core_dom"/>
</dbReference>
<dbReference type="InterPro" id="IPR058193">
    <property type="entry name" value="VanY/YodJ_core_dom"/>
</dbReference>
<dbReference type="NCBIfam" id="NF000472">
    <property type="entry name" value="vanY_AFMPt"/>
    <property type="match status" value="1"/>
</dbReference>
<reference evidence="2 3" key="1">
    <citation type="submission" date="2015-05" db="EMBL/GenBank/DDBJ databases">
        <title>Whole genome sequence and identification of bacterial endophytes from Costus igneus.</title>
        <authorList>
            <person name="Lee Y.P."/>
            <person name="Gan H.M."/>
            <person name="Eng W."/>
            <person name="Wheatley M.S."/>
            <person name="Caraballo A."/>
            <person name="Polter S."/>
            <person name="Savka M.A."/>
            <person name="Hudson A.O."/>
        </authorList>
    </citation>
    <scope>NUCLEOTIDE SEQUENCE [LARGE SCALE GENOMIC DNA]</scope>
    <source>
        <strain evidence="2 3">RIT379</strain>
    </source>
</reference>
<dbReference type="GeneID" id="56350375"/>
<dbReference type="OrthoDB" id="9792074at2"/>
<dbReference type="Proteomes" id="UP000036045">
    <property type="component" value="Unassembled WGS sequence"/>
</dbReference>
<evidence type="ECO:0000313" key="2">
    <source>
        <dbReference type="EMBL" id="KLV27197.1"/>
    </source>
</evidence>
<accession>A0A0J1IMJ2</accession>
<proteinExistence type="predicted"/>
<gene>
    <name evidence="2" type="ORF">ABW02_06625</name>
</gene>
<evidence type="ECO:0000259" key="1">
    <source>
        <dbReference type="Pfam" id="PF02557"/>
    </source>
</evidence>
<dbReference type="PANTHER" id="PTHR34385:SF1">
    <property type="entry name" value="PEPTIDOGLYCAN L-ALANYL-D-GLUTAMATE ENDOPEPTIDASE CWLK"/>
    <property type="match status" value="1"/>
</dbReference>
<sequence length="298" mass="34460">MKKWGCLLLLLIGVFFFFVYKESPLSDKIVIQKNSGYLENRANDEGLRKIKISREMVFQGNLLLINNEFPVHQESIKSDIVELFRHKEWTQGFVLFDNDIKLSKEVLHKFSEMIAAAKKEGVDHFLISSGFRDFEEQNVLYHEMGADYALPAGYSEHNLGLSLDVGSTQMKMEAAPEGKWLENNAWRYGFILRYPKDKTEVTGIQYEPWHIRYVGLPHSAIMAEKDLVLEEYLAYLKEERNISITLNEKKYDVSYYPLAKTTDIHVPDNLHYELSGNNIDGVIVTVFDGETNSSQMDR</sequence>
<dbReference type="RefSeq" id="WP_047941165.1">
    <property type="nucleotide sequence ID" value="NZ_CP053989.1"/>
</dbReference>
<evidence type="ECO:0000313" key="3">
    <source>
        <dbReference type="Proteomes" id="UP000036045"/>
    </source>
</evidence>
<dbReference type="GO" id="GO:0006508">
    <property type="term" value="P:proteolysis"/>
    <property type="evidence" value="ECO:0007669"/>
    <property type="project" value="InterPro"/>
</dbReference>
<dbReference type="GO" id="GO:0008233">
    <property type="term" value="F:peptidase activity"/>
    <property type="evidence" value="ECO:0007669"/>
    <property type="project" value="InterPro"/>
</dbReference>
<dbReference type="Gene3D" id="3.30.200.180">
    <property type="match status" value="1"/>
</dbReference>
<keyword evidence="3" id="KW-1185">Reference proteome</keyword>
<dbReference type="Gene3D" id="3.30.1380.10">
    <property type="match status" value="1"/>
</dbReference>
<feature type="domain" description="D-alanyl-D-alanine carboxypeptidase-like core" evidence="1">
    <location>
        <begin position="100"/>
        <end position="215"/>
    </location>
</feature>
<dbReference type="EMBL" id="LDPH01000004">
    <property type="protein sequence ID" value="KLV27197.1"/>
    <property type="molecule type" value="Genomic_DNA"/>
</dbReference>
<dbReference type="SUPFAM" id="SSF55166">
    <property type="entry name" value="Hedgehog/DD-peptidase"/>
    <property type="match status" value="1"/>
</dbReference>
<protein>
    <recommendedName>
        <fullName evidence="1">D-alanyl-D-alanine carboxypeptidase-like core domain-containing protein</fullName>
    </recommendedName>
</protein>
<organism evidence="2 3">
    <name type="scientific">Niallia circulans</name>
    <name type="common">Bacillus circulans</name>
    <dbReference type="NCBI Taxonomy" id="1397"/>
    <lineage>
        <taxon>Bacteria</taxon>
        <taxon>Bacillati</taxon>
        <taxon>Bacillota</taxon>
        <taxon>Bacilli</taxon>
        <taxon>Bacillales</taxon>
        <taxon>Bacillaceae</taxon>
        <taxon>Niallia</taxon>
    </lineage>
</organism>
<dbReference type="CDD" id="cd14852">
    <property type="entry name" value="LD-carboxypeptidase"/>
    <property type="match status" value="1"/>
</dbReference>
<dbReference type="AlphaFoldDB" id="A0A0J1IMJ2"/>
<comment type="caution">
    <text evidence="2">The sequence shown here is derived from an EMBL/GenBank/DDBJ whole genome shotgun (WGS) entry which is preliminary data.</text>
</comment>
<dbReference type="Pfam" id="PF02557">
    <property type="entry name" value="VanY"/>
    <property type="match status" value="1"/>
</dbReference>
<dbReference type="InterPro" id="IPR052179">
    <property type="entry name" value="DD-CPase-like"/>
</dbReference>
<dbReference type="InterPro" id="IPR009045">
    <property type="entry name" value="Zn_M74/Hedgehog-like"/>
</dbReference>
<dbReference type="PATRIC" id="fig|1397.4.peg.3998"/>
<dbReference type="PANTHER" id="PTHR34385">
    <property type="entry name" value="D-ALANYL-D-ALANINE CARBOXYPEPTIDASE"/>
    <property type="match status" value="1"/>
</dbReference>